<organism evidence="4 5">
    <name type="scientific">Nannochloropsis gaditana</name>
    <dbReference type="NCBI Taxonomy" id="72520"/>
    <lineage>
        <taxon>Eukaryota</taxon>
        <taxon>Sar</taxon>
        <taxon>Stramenopiles</taxon>
        <taxon>Ochrophyta</taxon>
        <taxon>Eustigmatophyceae</taxon>
        <taxon>Eustigmatales</taxon>
        <taxon>Monodopsidaceae</taxon>
        <taxon>Nannochloropsis</taxon>
    </lineage>
</organism>
<name>W7TD89_9STRA</name>
<dbReference type="EMBL" id="AZIL01001306">
    <property type="protein sequence ID" value="EWM24247.1"/>
    <property type="molecule type" value="Genomic_DNA"/>
</dbReference>
<dbReference type="InterPro" id="IPR010286">
    <property type="entry name" value="METTL16/RlmF"/>
</dbReference>
<feature type="region of interest" description="Disordered" evidence="3">
    <location>
        <begin position="488"/>
        <end position="508"/>
    </location>
</feature>
<evidence type="ECO:0000256" key="2">
    <source>
        <dbReference type="ARBA" id="ARBA00022679"/>
    </source>
</evidence>
<dbReference type="OrthoDB" id="514248at2759"/>
<dbReference type="AlphaFoldDB" id="W7TD89"/>
<dbReference type="GO" id="GO:0070475">
    <property type="term" value="P:rRNA base methylation"/>
    <property type="evidence" value="ECO:0007669"/>
    <property type="project" value="TreeGrafter"/>
</dbReference>
<evidence type="ECO:0000256" key="1">
    <source>
        <dbReference type="ARBA" id="ARBA00022603"/>
    </source>
</evidence>
<dbReference type="InterPro" id="IPR029063">
    <property type="entry name" value="SAM-dependent_MTases_sf"/>
</dbReference>
<comment type="caution">
    <text evidence="4">The sequence shown here is derived from an EMBL/GenBank/DDBJ whole genome shotgun (WGS) entry which is preliminary data.</text>
</comment>
<dbReference type="Gene3D" id="3.40.50.150">
    <property type="entry name" value="Vaccinia Virus protein VP39"/>
    <property type="match status" value="1"/>
</dbReference>
<dbReference type="GO" id="GO:0005634">
    <property type="term" value="C:nucleus"/>
    <property type="evidence" value="ECO:0007669"/>
    <property type="project" value="TreeGrafter"/>
</dbReference>
<dbReference type="GO" id="GO:0008168">
    <property type="term" value="F:methyltransferase activity"/>
    <property type="evidence" value="ECO:0007669"/>
    <property type="project" value="UniProtKB-KW"/>
</dbReference>
<protein>
    <submittedName>
        <fullName evidence="4">Methyltransferase 10 domain containing</fullName>
    </submittedName>
</protein>
<dbReference type="CDD" id="cd02440">
    <property type="entry name" value="AdoMet_MTases"/>
    <property type="match status" value="1"/>
</dbReference>
<evidence type="ECO:0000313" key="4">
    <source>
        <dbReference type="EMBL" id="EWM24247.1"/>
    </source>
</evidence>
<evidence type="ECO:0000256" key="3">
    <source>
        <dbReference type="SAM" id="MobiDB-lite"/>
    </source>
</evidence>
<dbReference type="PANTHER" id="PTHR13393">
    <property type="entry name" value="SAM-DEPENDENT METHYLTRANSFERASE"/>
    <property type="match status" value="1"/>
</dbReference>
<proteinExistence type="predicted"/>
<dbReference type="Pfam" id="PF05971">
    <property type="entry name" value="Methyltransf_10"/>
    <property type="match status" value="2"/>
</dbReference>
<keyword evidence="2 4" id="KW-0808">Transferase</keyword>
<keyword evidence="1 4" id="KW-0489">Methyltransferase</keyword>
<evidence type="ECO:0000313" key="5">
    <source>
        <dbReference type="Proteomes" id="UP000019335"/>
    </source>
</evidence>
<sequence>MDKDLRLEPYAGEGRWSGIKRTRVGCEAKFHQDSKYRGYRPDFAALARLYPDTFGHLVIYLNDDKSEALIDWKDPISTRALTKTLLRHDFGLEWDIPLERLCPPVPNRLNYVCWVKDLLSLGGSDTSQSRTGIRGLDVGTGASAIYPLLGCKLHDWSFLGTDIDPEALEAASANVRENHMEDRISLQLVSRVDYSELSSFSFTALQTGAGSVRGPIQTALDAAGMGSEYELDFVMCNPPFFASLDEIHSGFSLKSGRKTSKRISTDPHGCADEMITPGGELAFVTAMILDSLALRDRVRWYSSMVGKKLSLKKLLGLLREAGVQNVRTTQFAQGRTTRWGIAWSFSQAGLAEVKGAGASAHKVFGKRKMVKKRETSFSFSVRFNPPLQTADVEEGSSEEAVVLDRVLEYFSITRNLCVLRVGITCGAAEDLFRKMIVVELSSHGTPTKAPPVVVSAFAAPPVPPSDPGWKMRCVVLITVLAGASHEDSNDEALTTADLGREPQPLVSEEMNVDDIENGERGREGECSVEVNIEMTSGGDRPAFWKLCNLLPGEVSRTNRKWRRKTIFQEKKNEAASNPQIGDAKKLGRN</sequence>
<keyword evidence="5" id="KW-1185">Reference proteome</keyword>
<feature type="region of interest" description="Disordered" evidence="3">
    <location>
        <begin position="567"/>
        <end position="589"/>
    </location>
</feature>
<dbReference type="PANTHER" id="PTHR13393:SF0">
    <property type="entry name" value="RNA N6-ADENOSINE-METHYLTRANSFERASE METTL16"/>
    <property type="match status" value="1"/>
</dbReference>
<dbReference type="SUPFAM" id="SSF53335">
    <property type="entry name" value="S-adenosyl-L-methionine-dependent methyltransferases"/>
    <property type="match status" value="1"/>
</dbReference>
<gene>
    <name evidence="4" type="ORF">Naga_100020g51</name>
</gene>
<reference evidence="4 5" key="1">
    <citation type="journal article" date="2014" name="Mol. Plant">
        <title>Chromosome Scale Genome Assembly and Transcriptome Profiling of Nannochloropsis gaditana in Nitrogen Depletion.</title>
        <authorList>
            <person name="Corteggiani Carpinelli E."/>
            <person name="Telatin A."/>
            <person name="Vitulo N."/>
            <person name="Forcato C."/>
            <person name="D'Angelo M."/>
            <person name="Schiavon R."/>
            <person name="Vezzi A."/>
            <person name="Giacometti G.M."/>
            <person name="Morosinotto T."/>
            <person name="Valle G."/>
        </authorList>
    </citation>
    <scope>NUCLEOTIDE SEQUENCE [LARGE SCALE GENOMIC DNA]</scope>
    <source>
        <strain evidence="4 5">B-31</strain>
    </source>
</reference>
<dbReference type="Proteomes" id="UP000019335">
    <property type="component" value="Chromosome 14"/>
</dbReference>
<accession>W7TD89</accession>